<gene>
    <name evidence="2" type="ORF">Acaty_c1848</name>
</gene>
<keyword evidence="1" id="KW-0472">Membrane</keyword>
<dbReference type="RefSeq" id="WP_038472085.1">
    <property type="nucleotide sequence ID" value="NZ_CP005986.1"/>
</dbReference>
<name>A0A060A0M6_ACICK</name>
<proteinExistence type="predicted"/>
<dbReference type="KEGG" id="acz:Acaty_c1848"/>
<reference evidence="2 3" key="1">
    <citation type="journal article" date="2009" name="J. Bacteriol.">
        <title>Draft genome sequence of the extremely acidophilic bacterium Acidithiobacillus caldus ATCC 51756 reveals metabolic versatility in the genus Acidithiobacillus.</title>
        <authorList>
            <person name="Valdes J."/>
            <person name="Quatrini R."/>
            <person name="Hallberg K."/>
            <person name="Dopson M."/>
            <person name="Valenzuela P.D."/>
            <person name="Holmes D.S."/>
        </authorList>
    </citation>
    <scope>NUCLEOTIDE SEQUENCE [LARGE SCALE GENOMIC DNA]</scope>
    <source>
        <strain evidence="3">ATCC 51756 / DSM 8584 / KU</strain>
    </source>
</reference>
<dbReference type="Proteomes" id="UP000005522">
    <property type="component" value="Chromosome"/>
</dbReference>
<protein>
    <submittedName>
        <fullName evidence="2">Uncharacterized protein</fullName>
    </submittedName>
</protein>
<feature type="transmembrane region" description="Helical" evidence="1">
    <location>
        <begin position="28"/>
        <end position="46"/>
    </location>
</feature>
<evidence type="ECO:0000256" key="1">
    <source>
        <dbReference type="SAM" id="Phobius"/>
    </source>
</evidence>
<keyword evidence="1" id="KW-1133">Transmembrane helix</keyword>
<evidence type="ECO:0000313" key="3">
    <source>
        <dbReference type="Proteomes" id="UP000005522"/>
    </source>
</evidence>
<dbReference type="EMBL" id="CP005986">
    <property type="protein sequence ID" value="AIA55707.1"/>
    <property type="molecule type" value="Genomic_DNA"/>
</dbReference>
<organism evidence="2 3">
    <name type="scientific">Acidithiobacillus caldus (strain ATCC 51756 / DSM 8584 / KU)</name>
    <dbReference type="NCBI Taxonomy" id="637389"/>
    <lineage>
        <taxon>Bacteria</taxon>
        <taxon>Pseudomonadati</taxon>
        <taxon>Pseudomonadota</taxon>
        <taxon>Acidithiobacillia</taxon>
        <taxon>Acidithiobacillales</taxon>
        <taxon>Acidithiobacillaceae</taxon>
        <taxon>Acidithiobacillus</taxon>
    </lineage>
</organism>
<dbReference type="HOGENOM" id="CLU_2550578_0_0_6"/>
<sequence>MKNLKLAIFLIWLLVVLFSKQLVQIPTFGIWIVVLFGGLPILVFALKKLGAGGYAGIDFTKEKVEQARRQGYQAGYHHGRNS</sequence>
<dbReference type="AlphaFoldDB" id="A0A060A0M6"/>
<evidence type="ECO:0000313" key="2">
    <source>
        <dbReference type="EMBL" id="AIA55707.1"/>
    </source>
</evidence>
<accession>A0A060A0M6</accession>
<keyword evidence="1" id="KW-0812">Transmembrane</keyword>